<reference evidence="1 2" key="1">
    <citation type="submission" date="2024-01" db="EMBL/GenBank/DDBJ databases">
        <title>Genome assemblies of Stephania.</title>
        <authorList>
            <person name="Yang L."/>
        </authorList>
    </citation>
    <scope>NUCLEOTIDE SEQUENCE [LARGE SCALE GENOMIC DNA]</scope>
    <source>
        <strain evidence="1">JXDWG</strain>
        <tissue evidence="1">Leaf</tissue>
    </source>
</reference>
<name>A0AAP0L950_9MAGN</name>
<accession>A0AAP0L950</accession>
<comment type="caution">
    <text evidence="1">The sequence shown here is derived from an EMBL/GenBank/DDBJ whole genome shotgun (WGS) entry which is preliminary data.</text>
</comment>
<dbReference type="Proteomes" id="UP001419268">
    <property type="component" value="Unassembled WGS sequence"/>
</dbReference>
<proteinExistence type="predicted"/>
<dbReference type="EMBL" id="JBBNAG010000001">
    <property type="protein sequence ID" value="KAK9166097.1"/>
    <property type="molecule type" value="Genomic_DNA"/>
</dbReference>
<evidence type="ECO:0000313" key="1">
    <source>
        <dbReference type="EMBL" id="KAK9166097.1"/>
    </source>
</evidence>
<dbReference type="AlphaFoldDB" id="A0AAP0L950"/>
<gene>
    <name evidence="1" type="ORF">Scep_001288</name>
</gene>
<sequence length="90" mass="10695">MITCSSLDGCHCILKSTNLESYNHNKSRFRRIHQYKALVWQHDFKACCGREKKKITIQLKKTTAFDKYKHVFHVIHDDSSKDRSFLYVNC</sequence>
<organism evidence="1 2">
    <name type="scientific">Stephania cephalantha</name>
    <dbReference type="NCBI Taxonomy" id="152367"/>
    <lineage>
        <taxon>Eukaryota</taxon>
        <taxon>Viridiplantae</taxon>
        <taxon>Streptophyta</taxon>
        <taxon>Embryophyta</taxon>
        <taxon>Tracheophyta</taxon>
        <taxon>Spermatophyta</taxon>
        <taxon>Magnoliopsida</taxon>
        <taxon>Ranunculales</taxon>
        <taxon>Menispermaceae</taxon>
        <taxon>Menispermoideae</taxon>
        <taxon>Cissampelideae</taxon>
        <taxon>Stephania</taxon>
    </lineage>
</organism>
<evidence type="ECO:0000313" key="2">
    <source>
        <dbReference type="Proteomes" id="UP001419268"/>
    </source>
</evidence>
<keyword evidence="2" id="KW-1185">Reference proteome</keyword>
<protein>
    <submittedName>
        <fullName evidence="1">Uncharacterized protein</fullName>
    </submittedName>
</protein>